<evidence type="ECO:0000313" key="3">
    <source>
        <dbReference type="EMBL" id="CAE6401304.1"/>
    </source>
</evidence>
<protein>
    <recommendedName>
        <fullName evidence="2">WLM domain-containing protein</fullName>
    </recommendedName>
</protein>
<dbReference type="GO" id="GO:0008237">
    <property type="term" value="F:metallopeptidase activity"/>
    <property type="evidence" value="ECO:0007669"/>
    <property type="project" value="TreeGrafter"/>
</dbReference>
<dbReference type="InterPro" id="IPR053000">
    <property type="entry name" value="WSS1-like_metalloprotease"/>
</dbReference>
<feature type="region of interest" description="Disordered" evidence="1">
    <location>
        <begin position="268"/>
        <end position="306"/>
    </location>
</feature>
<proteinExistence type="predicted"/>
<reference evidence="3" key="1">
    <citation type="submission" date="2021-01" db="EMBL/GenBank/DDBJ databases">
        <authorList>
            <person name="Kaushik A."/>
        </authorList>
    </citation>
    <scope>NUCLEOTIDE SEQUENCE</scope>
    <source>
        <strain evidence="3">AG1-1C</strain>
    </source>
</reference>
<dbReference type="AlphaFoldDB" id="A0A8H2WR74"/>
<sequence length="381" mass="41730">MSLIRAFTHLANQPRALEALHTLKRIADLIHPIMKRHEWVLPVLAEFFPDDERLLDINSGDKILIRLRPSRSPGTFYPIEQLVRVMLHELTHNVHGPHDERFYSLLNKLEDEYGTIIAGGWRGSGFYAPGERLGSKNQWLSGSRSGSTFDTNGRRKALEAAEARLRAEGSRSRGRLGGSKSSAQGGKTIQELAAEAAERRRMDEQLCAVTHPSADREAARAAVDSIASIIEDADLAETLQLSSVLAESMDLPNSTRETVVDLPTSHTRVVSDHTTHGPFDDPIIEISDSDSEDESISPRAGPSSNGRQCLSCTYINPSEPTRNNCGMCEAPLPKTSARPKEELWTCVIGTTGPLNSKHAVTEGLQMRNLSLALVGLANCAL</sequence>
<feature type="domain" description="WLM" evidence="2">
    <location>
        <begin position="1"/>
        <end position="166"/>
    </location>
</feature>
<feature type="compositionally biased region" description="Basic and acidic residues" evidence="1">
    <location>
        <begin position="269"/>
        <end position="279"/>
    </location>
</feature>
<organism evidence="3 4">
    <name type="scientific">Rhizoctonia solani</name>
    <dbReference type="NCBI Taxonomy" id="456999"/>
    <lineage>
        <taxon>Eukaryota</taxon>
        <taxon>Fungi</taxon>
        <taxon>Dikarya</taxon>
        <taxon>Basidiomycota</taxon>
        <taxon>Agaricomycotina</taxon>
        <taxon>Agaricomycetes</taxon>
        <taxon>Cantharellales</taxon>
        <taxon>Ceratobasidiaceae</taxon>
        <taxon>Rhizoctonia</taxon>
    </lineage>
</organism>
<dbReference type="Pfam" id="PF08325">
    <property type="entry name" value="WLM"/>
    <property type="match status" value="1"/>
</dbReference>
<feature type="region of interest" description="Disordered" evidence="1">
    <location>
        <begin position="164"/>
        <end position="187"/>
    </location>
</feature>
<dbReference type="GO" id="GO:0006281">
    <property type="term" value="P:DNA repair"/>
    <property type="evidence" value="ECO:0007669"/>
    <property type="project" value="TreeGrafter"/>
</dbReference>
<evidence type="ECO:0000256" key="1">
    <source>
        <dbReference type="SAM" id="MobiDB-lite"/>
    </source>
</evidence>
<dbReference type="PANTHER" id="PTHR46622:SF1">
    <property type="entry name" value="DNA-DEPENDENT METALLOPROTEASE WSS1"/>
    <property type="match status" value="1"/>
</dbReference>
<dbReference type="InterPro" id="IPR013536">
    <property type="entry name" value="WLM_dom"/>
</dbReference>
<comment type="caution">
    <text evidence="3">The sequence shown here is derived from an EMBL/GenBank/DDBJ whole genome shotgun (WGS) entry which is preliminary data.</text>
</comment>
<dbReference type="PROSITE" id="PS51397">
    <property type="entry name" value="WLM"/>
    <property type="match status" value="1"/>
</dbReference>
<evidence type="ECO:0000259" key="2">
    <source>
        <dbReference type="PROSITE" id="PS51397"/>
    </source>
</evidence>
<dbReference type="Proteomes" id="UP000663846">
    <property type="component" value="Unassembled WGS sequence"/>
</dbReference>
<dbReference type="EMBL" id="CAJMWS010000303">
    <property type="protein sequence ID" value="CAE6401304.1"/>
    <property type="molecule type" value="Genomic_DNA"/>
</dbReference>
<accession>A0A8H2WR74</accession>
<evidence type="ECO:0000313" key="4">
    <source>
        <dbReference type="Proteomes" id="UP000663846"/>
    </source>
</evidence>
<name>A0A8H2WR74_9AGAM</name>
<gene>
    <name evidence="3" type="ORF">RDB_LOCUS55912</name>
</gene>
<dbReference type="PANTHER" id="PTHR46622">
    <property type="entry name" value="DNA-DEPENDENT METALLOPROTEASE WSS1"/>
    <property type="match status" value="1"/>
</dbReference>
<dbReference type="GO" id="GO:0005634">
    <property type="term" value="C:nucleus"/>
    <property type="evidence" value="ECO:0007669"/>
    <property type="project" value="TreeGrafter"/>
</dbReference>